<dbReference type="PANTHER" id="PTHR43386:SF1">
    <property type="entry name" value="D,D-DIPEPTIDE TRANSPORT SYSTEM PERMEASE PROTEIN DDPC-RELATED"/>
    <property type="match status" value="1"/>
</dbReference>
<evidence type="ECO:0000256" key="7">
    <source>
        <dbReference type="RuleBase" id="RU363032"/>
    </source>
</evidence>
<evidence type="ECO:0000256" key="4">
    <source>
        <dbReference type="ARBA" id="ARBA00022692"/>
    </source>
</evidence>
<feature type="transmembrane region" description="Helical" evidence="7">
    <location>
        <begin position="253"/>
        <end position="274"/>
    </location>
</feature>
<dbReference type="CDD" id="cd06261">
    <property type="entry name" value="TM_PBP2"/>
    <property type="match status" value="1"/>
</dbReference>
<keyword evidence="3" id="KW-1003">Cell membrane</keyword>
<feature type="transmembrane region" description="Helical" evidence="7">
    <location>
        <begin position="368"/>
        <end position="395"/>
    </location>
</feature>
<protein>
    <submittedName>
        <fullName evidence="9">ABC transporter permease</fullName>
    </submittedName>
</protein>
<feature type="domain" description="ABC transmembrane type-1" evidence="8">
    <location>
        <begin position="251"/>
        <end position="441"/>
    </location>
</feature>
<dbReference type="Proteomes" id="UP000318834">
    <property type="component" value="Unassembled WGS sequence"/>
</dbReference>
<keyword evidence="2 7" id="KW-0813">Transport</keyword>
<proteinExistence type="inferred from homology"/>
<dbReference type="InterPro" id="IPR035906">
    <property type="entry name" value="MetI-like_sf"/>
</dbReference>
<name>A0A537IJT7_9BACT</name>
<keyword evidence="5 7" id="KW-1133">Transmembrane helix</keyword>
<dbReference type="PANTHER" id="PTHR43386">
    <property type="entry name" value="OLIGOPEPTIDE TRANSPORT SYSTEM PERMEASE PROTEIN APPC"/>
    <property type="match status" value="1"/>
</dbReference>
<organism evidence="9 10">
    <name type="scientific">Candidatus Segetimicrobium genomatis</name>
    <dbReference type="NCBI Taxonomy" id="2569760"/>
    <lineage>
        <taxon>Bacteria</taxon>
        <taxon>Bacillati</taxon>
        <taxon>Candidatus Sysuimicrobiota</taxon>
        <taxon>Candidatus Sysuimicrobiia</taxon>
        <taxon>Candidatus Sysuimicrobiales</taxon>
        <taxon>Candidatus Segetimicrobiaceae</taxon>
        <taxon>Candidatus Segetimicrobium</taxon>
    </lineage>
</organism>
<accession>A0A537IJT7</accession>
<dbReference type="Pfam" id="PF00528">
    <property type="entry name" value="BPD_transp_1"/>
    <property type="match status" value="1"/>
</dbReference>
<dbReference type="EMBL" id="VBAP01000110">
    <property type="protein sequence ID" value="TMI71504.1"/>
    <property type="molecule type" value="Genomic_DNA"/>
</dbReference>
<dbReference type="SUPFAM" id="SSF161098">
    <property type="entry name" value="MetI-like"/>
    <property type="match status" value="1"/>
</dbReference>
<dbReference type="GO" id="GO:0055085">
    <property type="term" value="P:transmembrane transport"/>
    <property type="evidence" value="ECO:0007669"/>
    <property type="project" value="InterPro"/>
</dbReference>
<dbReference type="InterPro" id="IPR000515">
    <property type="entry name" value="MetI-like"/>
</dbReference>
<reference evidence="9 10" key="1">
    <citation type="journal article" date="2019" name="Nat. Microbiol.">
        <title>Mediterranean grassland soil C-N compound turnover is dependent on rainfall and depth, and is mediated by genomically divergent microorganisms.</title>
        <authorList>
            <person name="Diamond S."/>
            <person name="Andeer P.F."/>
            <person name="Li Z."/>
            <person name="Crits-Christoph A."/>
            <person name="Burstein D."/>
            <person name="Anantharaman K."/>
            <person name="Lane K.R."/>
            <person name="Thomas B.C."/>
            <person name="Pan C."/>
            <person name="Northen T.R."/>
            <person name="Banfield J.F."/>
        </authorList>
    </citation>
    <scope>NUCLEOTIDE SEQUENCE [LARGE SCALE GENOMIC DNA]</scope>
    <source>
        <strain evidence="9">NP_8</strain>
    </source>
</reference>
<comment type="similarity">
    <text evidence="7">Belongs to the binding-protein-dependent transport system permease family.</text>
</comment>
<evidence type="ECO:0000313" key="10">
    <source>
        <dbReference type="Proteomes" id="UP000318834"/>
    </source>
</evidence>
<keyword evidence="4 7" id="KW-0812">Transmembrane</keyword>
<dbReference type="GO" id="GO:0005886">
    <property type="term" value="C:plasma membrane"/>
    <property type="evidence" value="ECO:0007669"/>
    <property type="project" value="UniProtKB-SubCell"/>
</dbReference>
<dbReference type="AlphaFoldDB" id="A0A537IJT7"/>
<evidence type="ECO:0000256" key="2">
    <source>
        <dbReference type="ARBA" id="ARBA00022448"/>
    </source>
</evidence>
<feature type="transmembrane region" description="Helical" evidence="7">
    <location>
        <begin position="313"/>
        <end position="330"/>
    </location>
</feature>
<feature type="transmembrane region" description="Helical" evidence="7">
    <location>
        <begin position="286"/>
        <end position="307"/>
    </location>
</feature>
<comment type="caution">
    <text evidence="9">The sequence shown here is derived from an EMBL/GenBank/DDBJ whole genome shotgun (WGS) entry which is preliminary data.</text>
</comment>
<dbReference type="PROSITE" id="PS50928">
    <property type="entry name" value="ABC_TM1"/>
    <property type="match status" value="1"/>
</dbReference>
<feature type="transmembrane region" description="Helical" evidence="7">
    <location>
        <begin position="40"/>
        <end position="63"/>
    </location>
</feature>
<evidence type="ECO:0000259" key="8">
    <source>
        <dbReference type="PROSITE" id="PS50928"/>
    </source>
</evidence>
<dbReference type="InterPro" id="IPR025966">
    <property type="entry name" value="OppC_N"/>
</dbReference>
<evidence type="ECO:0000313" key="9">
    <source>
        <dbReference type="EMBL" id="TMI71504.1"/>
    </source>
</evidence>
<evidence type="ECO:0000256" key="5">
    <source>
        <dbReference type="ARBA" id="ARBA00022989"/>
    </source>
</evidence>
<gene>
    <name evidence="9" type="ORF">E6H05_12485</name>
</gene>
<dbReference type="Pfam" id="PF12911">
    <property type="entry name" value="OppC_N"/>
    <property type="match status" value="1"/>
</dbReference>
<dbReference type="InterPro" id="IPR050366">
    <property type="entry name" value="BP-dependent_transpt_permease"/>
</dbReference>
<keyword evidence="6 7" id="KW-0472">Membrane</keyword>
<dbReference type="Gene3D" id="1.10.3720.10">
    <property type="entry name" value="MetI-like"/>
    <property type="match status" value="1"/>
</dbReference>
<sequence length="457" mass="49448">MASSPRRTLADSIRRWVPRHSILGRVLFPLLEERRSLPAVLTWMGVVIVIAFILIAFLAPLIAPWNPYTFVDERDVPPWANAPILANSTFYSFSSSNWTNLTYGQAIDGRSASSATVNDSVILSDFLVRVLRESVTDVSYAVLLDASGTAPGQFLGVEFSGNHGASWSPRTEIRTLGPFVQVDITSQRSWALANVTPGAFQLRLTHLADGNTTGLLALNFAALHVVWLSYWHLMGTDPVGRDVFSRVLFGTATSLEIMAIGVFVALLVGFPVGLFSGYRGGRIDKLLVLVMDSLYAFPGLLLAGLIAVLIGKGVVNIGLAVTVIYVPLYFRSTRSLVLSVREELYVEAARALGASPRRIIWRYIASNVLVAIPVIFSLSAADAVLTAAGLSYLGLGVEAPTADWGLDLSAAASRISVGIWWSSFFPGLIIVLLTIGLSFLGEGLNDIINPVLRKERS</sequence>
<evidence type="ECO:0000256" key="1">
    <source>
        <dbReference type="ARBA" id="ARBA00004651"/>
    </source>
</evidence>
<feature type="transmembrane region" description="Helical" evidence="7">
    <location>
        <begin position="415"/>
        <end position="440"/>
    </location>
</feature>
<feature type="transmembrane region" description="Helical" evidence="7">
    <location>
        <begin position="213"/>
        <end position="233"/>
    </location>
</feature>
<comment type="subcellular location">
    <subcellularLocation>
        <location evidence="1 7">Cell membrane</location>
        <topology evidence="1 7">Multi-pass membrane protein</topology>
    </subcellularLocation>
</comment>
<evidence type="ECO:0000256" key="3">
    <source>
        <dbReference type="ARBA" id="ARBA00022475"/>
    </source>
</evidence>
<evidence type="ECO:0000256" key="6">
    <source>
        <dbReference type="ARBA" id="ARBA00023136"/>
    </source>
</evidence>